<reference evidence="6" key="1">
    <citation type="submission" date="2023-03" db="EMBL/GenBank/DDBJ databases">
        <title>Edaphobacter sp.</title>
        <authorList>
            <person name="Huber K.J."/>
            <person name="Papendorf J."/>
            <person name="Pilke C."/>
            <person name="Bunk B."/>
            <person name="Sproeer C."/>
            <person name="Pester M."/>
        </authorList>
    </citation>
    <scope>NUCLEOTIDE SEQUENCE</scope>
    <source>
        <strain evidence="5">DSM 109919</strain>
        <strain evidence="6">DSM 109920</strain>
    </source>
</reference>
<dbReference type="GO" id="GO:0051604">
    <property type="term" value="P:protein maturation"/>
    <property type="evidence" value="ECO:0007669"/>
    <property type="project" value="InterPro"/>
</dbReference>
<dbReference type="NCBIfam" id="TIGR00100">
    <property type="entry name" value="hypA"/>
    <property type="match status" value="1"/>
</dbReference>
<feature type="binding site" evidence="4">
    <location>
        <position position="90"/>
    </location>
    <ligand>
        <name>Zn(2+)</name>
        <dbReference type="ChEBI" id="CHEBI:29105"/>
    </ligand>
</feature>
<comment type="similarity">
    <text evidence="4">Belongs to the HypA/HybF family.</text>
</comment>
<feature type="binding site" evidence="4">
    <location>
        <position position="76"/>
    </location>
    <ligand>
        <name>Zn(2+)</name>
        <dbReference type="ChEBI" id="CHEBI:29105"/>
    </ligand>
</feature>
<dbReference type="GO" id="GO:0008270">
    <property type="term" value="F:zinc ion binding"/>
    <property type="evidence" value="ECO:0007669"/>
    <property type="project" value="UniProtKB-UniRule"/>
</dbReference>
<dbReference type="PANTHER" id="PTHR34535">
    <property type="entry name" value="HYDROGENASE MATURATION FACTOR HYPA"/>
    <property type="match status" value="1"/>
</dbReference>
<dbReference type="EMBL" id="CP121194">
    <property type="protein sequence ID" value="XBH10530.1"/>
    <property type="molecule type" value="Genomic_DNA"/>
</dbReference>
<evidence type="ECO:0000313" key="6">
    <source>
        <dbReference type="EMBL" id="XBH13959.1"/>
    </source>
</evidence>
<feature type="binding site" evidence="4">
    <location>
        <position position="93"/>
    </location>
    <ligand>
        <name>Zn(2+)</name>
        <dbReference type="ChEBI" id="CHEBI:29105"/>
    </ligand>
</feature>
<gene>
    <name evidence="4 6" type="primary">hypA</name>
    <name evidence="5" type="ORF">P4G45_02040</name>
    <name evidence="6" type="ORF">P8936_02010</name>
</gene>
<evidence type="ECO:0000256" key="3">
    <source>
        <dbReference type="ARBA" id="ARBA00022833"/>
    </source>
</evidence>
<protein>
    <recommendedName>
        <fullName evidence="4">Hydrogenase maturation factor HypA</fullName>
    </recommendedName>
</protein>
<dbReference type="Gene3D" id="3.30.2320.80">
    <property type="match status" value="1"/>
</dbReference>
<evidence type="ECO:0000256" key="4">
    <source>
        <dbReference type="HAMAP-Rule" id="MF_00213"/>
    </source>
</evidence>
<dbReference type="KEGG" id="epl:P4G45_02040"/>
<dbReference type="AlphaFoldDB" id="A0AAU7D9L7"/>
<dbReference type="HAMAP" id="MF_00213">
    <property type="entry name" value="HypA_HybF"/>
    <property type="match status" value="1"/>
</dbReference>
<dbReference type="EMBL" id="CP121195">
    <property type="protein sequence ID" value="XBH13959.1"/>
    <property type="molecule type" value="Genomic_DNA"/>
</dbReference>
<keyword evidence="1 4" id="KW-0533">Nickel</keyword>
<dbReference type="GO" id="GO:0016151">
    <property type="term" value="F:nickel cation binding"/>
    <property type="evidence" value="ECO:0007669"/>
    <property type="project" value="UniProtKB-UniRule"/>
</dbReference>
<evidence type="ECO:0000313" key="5">
    <source>
        <dbReference type="EMBL" id="XBH10530.1"/>
    </source>
</evidence>
<evidence type="ECO:0000256" key="2">
    <source>
        <dbReference type="ARBA" id="ARBA00022723"/>
    </source>
</evidence>
<keyword evidence="2 4" id="KW-0479">Metal-binding</keyword>
<dbReference type="PANTHER" id="PTHR34535:SF3">
    <property type="entry name" value="HYDROGENASE MATURATION FACTOR HYPA"/>
    <property type="match status" value="1"/>
</dbReference>
<dbReference type="InterPro" id="IPR000688">
    <property type="entry name" value="HypA/HybF"/>
</dbReference>
<keyword evidence="3 4" id="KW-0862">Zinc</keyword>
<accession>A0AAU7D9L7</accession>
<dbReference type="PIRSF" id="PIRSF004761">
    <property type="entry name" value="Hydrgn_mat_HypA"/>
    <property type="match status" value="1"/>
</dbReference>
<accession>A0AAU7CZI8</accession>
<feature type="binding site" evidence="4">
    <location>
        <position position="73"/>
    </location>
    <ligand>
        <name>Zn(2+)</name>
        <dbReference type="ChEBI" id="CHEBI:29105"/>
    </ligand>
</feature>
<sequence>MHELSIVLSIIDEIDEQSEARDLHDIEVVHLKIGVFSGVDRDALLFAWELACEGTRLEDSRLDIETVPLVIHCAICHEDRPPPSLYQLCCPECNTPSETIVTGRELEVVSLEVAA</sequence>
<feature type="binding site" evidence="4">
    <location>
        <position position="2"/>
    </location>
    <ligand>
        <name>Ni(2+)</name>
        <dbReference type="ChEBI" id="CHEBI:49786"/>
    </ligand>
</feature>
<organism evidence="6">
    <name type="scientific">Edaphobacter paludis</name>
    <dbReference type="NCBI Taxonomy" id="3035702"/>
    <lineage>
        <taxon>Bacteria</taxon>
        <taxon>Pseudomonadati</taxon>
        <taxon>Acidobacteriota</taxon>
        <taxon>Terriglobia</taxon>
        <taxon>Terriglobales</taxon>
        <taxon>Acidobacteriaceae</taxon>
        <taxon>Edaphobacter</taxon>
    </lineage>
</organism>
<comment type="function">
    <text evidence="4">Involved in the maturation of [NiFe] hydrogenases. Required for nickel insertion into the metal center of the hydrogenase.</text>
</comment>
<proteinExistence type="inferred from homology"/>
<evidence type="ECO:0000256" key="1">
    <source>
        <dbReference type="ARBA" id="ARBA00022596"/>
    </source>
</evidence>
<dbReference type="Pfam" id="PF01155">
    <property type="entry name" value="HypA"/>
    <property type="match status" value="1"/>
</dbReference>
<dbReference type="RefSeq" id="WP_348268036.1">
    <property type="nucleotide sequence ID" value="NZ_CP121194.1"/>
</dbReference>
<name>A0AAU7D9L7_9BACT</name>